<accession>A0A843TP74</accession>
<dbReference type="EMBL" id="NMUH01000167">
    <property type="protein sequence ID" value="MQL73438.1"/>
    <property type="molecule type" value="Genomic_DNA"/>
</dbReference>
<comment type="caution">
    <text evidence="2">The sequence shown here is derived from an EMBL/GenBank/DDBJ whole genome shotgun (WGS) entry which is preliminary data.</text>
</comment>
<proteinExistence type="predicted"/>
<evidence type="ECO:0000313" key="3">
    <source>
        <dbReference type="Proteomes" id="UP000652761"/>
    </source>
</evidence>
<feature type="transmembrane region" description="Helical" evidence="1">
    <location>
        <begin position="34"/>
        <end position="52"/>
    </location>
</feature>
<dbReference type="AlphaFoldDB" id="A0A843TP74"/>
<name>A0A843TP74_COLES</name>
<keyword evidence="3" id="KW-1185">Reference proteome</keyword>
<gene>
    <name evidence="2" type="ORF">Taro_005781</name>
</gene>
<keyword evidence="1" id="KW-0812">Transmembrane</keyword>
<dbReference type="Proteomes" id="UP000652761">
    <property type="component" value="Unassembled WGS sequence"/>
</dbReference>
<organism evidence="2 3">
    <name type="scientific">Colocasia esculenta</name>
    <name type="common">Wild taro</name>
    <name type="synonym">Arum esculentum</name>
    <dbReference type="NCBI Taxonomy" id="4460"/>
    <lineage>
        <taxon>Eukaryota</taxon>
        <taxon>Viridiplantae</taxon>
        <taxon>Streptophyta</taxon>
        <taxon>Embryophyta</taxon>
        <taxon>Tracheophyta</taxon>
        <taxon>Spermatophyta</taxon>
        <taxon>Magnoliopsida</taxon>
        <taxon>Liliopsida</taxon>
        <taxon>Araceae</taxon>
        <taxon>Aroideae</taxon>
        <taxon>Colocasieae</taxon>
        <taxon>Colocasia</taxon>
    </lineage>
</organism>
<evidence type="ECO:0000256" key="1">
    <source>
        <dbReference type="SAM" id="Phobius"/>
    </source>
</evidence>
<keyword evidence="1" id="KW-0472">Membrane</keyword>
<feature type="non-terminal residue" evidence="2">
    <location>
        <position position="1"/>
    </location>
</feature>
<evidence type="ECO:0000313" key="2">
    <source>
        <dbReference type="EMBL" id="MQL73438.1"/>
    </source>
</evidence>
<reference evidence="2" key="1">
    <citation type="submission" date="2017-07" db="EMBL/GenBank/DDBJ databases">
        <title>Taro Niue Genome Assembly and Annotation.</title>
        <authorList>
            <person name="Atibalentja N."/>
            <person name="Keating K."/>
            <person name="Fields C.J."/>
        </authorList>
    </citation>
    <scope>NUCLEOTIDE SEQUENCE</scope>
    <source>
        <strain evidence="2">Niue_2</strain>
        <tissue evidence="2">Leaf</tissue>
    </source>
</reference>
<keyword evidence="1" id="KW-1133">Transmembrane helix</keyword>
<protein>
    <submittedName>
        <fullName evidence="2">Uncharacterized protein</fullName>
    </submittedName>
</protein>
<feature type="transmembrane region" description="Helical" evidence="1">
    <location>
        <begin position="120"/>
        <end position="141"/>
    </location>
</feature>
<sequence length="583" mass="62548">SACLPLVKAVDLDPVCSPVFWPVRHLFGKCRGCSAGYASCGSASLALLFPLLPMGCLGWWFFHMAFDAVSCIVATFVAKVPPLLSCFEVELVAPLVRVVFLWCDMAECHVFSMRQHRFSIVWLACASIVQVCVSACASAVLGGTSAGSLCGLLVWVSSGESLSVGLGSFQAVGAAGYCTLSVFPFDVSCGESFLLAALFRPLVHLCCILPGFGACGGTKCSRLSGSPIGGTPGFGRCLCSVVMPWFGLDPFEVDVVLSTFAVVSRSRAIYPVVAASPGGRILVAVWTAVALRWRGFPLVFLQRIELGGGLGGSWWSGEEQGGGGRGVVKALWFLLCEFSRVSCVDTDRCFYRPFLGVIRGGTEGGRACGETVLLTWLLGVSRGDTWLFLPDLVEVWDVGACVVRLWSHVVAPVFRVMLGPTLVVGRGISLFRYFVALCSRCFPLYCFVDYFYFHFVGVPTALAGRDSLSQEFVVGQSWWRLVRRASVGGGTTFRVPGGGPRVGLSRGATAIKPYQDLGFGIRFPEMGTPERPPGIVPAIPLAFRLWGFVSLLPVQLLALEMYLHNCSSCGGSSSRARWGKLSA</sequence>